<keyword evidence="1" id="KW-0472">Membrane</keyword>
<dbReference type="Proteomes" id="UP001595075">
    <property type="component" value="Unassembled WGS sequence"/>
</dbReference>
<dbReference type="EMBL" id="JAZHXI010000016">
    <property type="protein sequence ID" value="KAL2062603.1"/>
    <property type="molecule type" value="Genomic_DNA"/>
</dbReference>
<name>A0ABR4C0R2_9HELO</name>
<protein>
    <submittedName>
        <fullName evidence="2">Uncharacterized protein</fullName>
    </submittedName>
</protein>
<evidence type="ECO:0000313" key="3">
    <source>
        <dbReference type="Proteomes" id="UP001595075"/>
    </source>
</evidence>
<accession>A0ABR4C0R2</accession>
<proteinExistence type="predicted"/>
<sequence>MVRFGLTGRREVLKRGFVWSHPLDNGSWEIGLCTFRDDHNMGQEKAFVKEPKFSTMDVYRCRPGVGGYGPGRAYPDGSDSCHSILPVDRRRSRSTMHGSGWVGLAIAAIGFLLWQIFTWILGSPAPPKGRLTTWWELNGPDVTGGFFKRIPIERECLLKYTIKTIKATVGCDTTLVITSDPANRSVDLMFTRLTSINVFFSSGILADTGALFNEKAQSLADQLSTTPDPGLGECSIALPPSLSKVYKPKPEDPARPVFPAAIGPVGINFTTFRYDLGVQVDNASRAPDAP</sequence>
<gene>
    <name evidence="2" type="ORF">VTL71DRAFT_5675</name>
</gene>
<organism evidence="2 3">
    <name type="scientific">Oculimacula yallundae</name>
    <dbReference type="NCBI Taxonomy" id="86028"/>
    <lineage>
        <taxon>Eukaryota</taxon>
        <taxon>Fungi</taxon>
        <taxon>Dikarya</taxon>
        <taxon>Ascomycota</taxon>
        <taxon>Pezizomycotina</taxon>
        <taxon>Leotiomycetes</taxon>
        <taxon>Helotiales</taxon>
        <taxon>Ploettnerulaceae</taxon>
        <taxon>Oculimacula</taxon>
    </lineage>
</organism>
<keyword evidence="1" id="KW-0812">Transmembrane</keyword>
<evidence type="ECO:0000313" key="2">
    <source>
        <dbReference type="EMBL" id="KAL2062603.1"/>
    </source>
</evidence>
<evidence type="ECO:0000256" key="1">
    <source>
        <dbReference type="SAM" id="Phobius"/>
    </source>
</evidence>
<reference evidence="2 3" key="1">
    <citation type="journal article" date="2024" name="Commun. Biol.">
        <title>Comparative genomic analysis of thermophilic fungi reveals convergent evolutionary adaptations and gene losses.</title>
        <authorList>
            <person name="Steindorff A.S."/>
            <person name="Aguilar-Pontes M.V."/>
            <person name="Robinson A.J."/>
            <person name="Andreopoulos B."/>
            <person name="LaButti K."/>
            <person name="Kuo A."/>
            <person name="Mondo S."/>
            <person name="Riley R."/>
            <person name="Otillar R."/>
            <person name="Haridas S."/>
            <person name="Lipzen A."/>
            <person name="Grimwood J."/>
            <person name="Schmutz J."/>
            <person name="Clum A."/>
            <person name="Reid I.D."/>
            <person name="Moisan M.C."/>
            <person name="Butler G."/>
            <person name="Nguyen T.T.M."/>
            <person name="Dewar K."/>
            <person name="Conant G."/>
            <person name="Drula E."/>
            <person name="Henrissat B."/>
            <person name="Hansel C."/>
            <person name="Singer S."/>
            <person name="Hutchinson M.I."/>
            <person name="de Vries R.P."/>
            <person name="Natvig D.O."/>
            <person name="Powell A.J."/>
            <person name="Tsang A."/>
            <person name="Grigoriev I.V."/>
        </authorList>
    </citation>
    <scope>NUCLEOTIDE SEQUENCE [LARGE SCALE GENOMIC DNA]</scope>
    <source>
        <strain evidence="2 3">CBS 494.80</strain>
    </source>
</reference>
<comment type="caution">
    <text evidence="2">The sequence shown here is derived from an EMBL/GenBank/DDBJ whole genome shotgun (WGS) entry which is preliminary data.</text>
</comment>
<feature type="transmembrane region" description="Helical" evidence="1">
    <location>
        <begin position="99"/>
        <end position="121"/>
    </location>
</feature>
<keyword evidence="1" id="KW-1133">Transmembrane helix</keyword>
<keyword evidence="3" id="KW-1185">Reference proteome</keyword>